<dbReference type="PROSITE" id="PS51382">
    <property type="entry name" value="SPX"/>
    <property type="match status" value="1"/>
</dbReference>
<dbReference type="GO" id="GO:0033254">
    <property type="term" value="C:vacuolar transporter chaperone complex"/>
    <property type="evidence" value="ECO:0007669"/>
    <property type="project" value="TreeGrafter"/>
</dbReference>
<keyword evidence="5 7" id="KW-0472">Membrane</keyword>
<dbReference type="EMBL" id="VXIS01000335">
    <property type="protein sequence ID" value="KAA8894495.1"/>
    <property type="molecule type" value="Genomic_DNA"/>
</dbReference>
<dbReference type="OrthoDB" id="6493944at2759"/>
<dbReference type="InterPro" id="IPR042267">
    <property type="entry name" value="VTC_sf"/>
</dbReference>
<dbReference type="FunCoup" id="A0A5J5EFM0">
    <property type="interactions" value="61"/>
</dbReference>
<accession>A0A5J5EFM0</accession>
<dbReference type="GO" id="GO:0006799">
    <property type="term" value="P:polyphosphate biosynthetic process"/>
    <property type="evidence" value="ECO:0007669"/>
    <property type="project" value="UniProtKB-ARBA"/>
</dbReference>
<evidence type="ECO:0000259" key="8">
    <source>
        <dbReference type="PROSITE" id="PS51382"/>
    </source>
</evidence>
<name>A0A5J5EFM0_9PEZI</name>
<evidence type="ECO:0000313" key="10">
    <source>
        <dbReference type="Proteomes" id="UP000326924"/>
    </source>
</evidence>
<dbReference type="Pfam" id="PF03105">
    <property type="entry name" value="SPX"/>
    <property type="match status" value="1"/>
</dbReference>
<dbReference type="Gene3D" id="3.20.100.30">
    <property type="entry name" value="VTC, catalytic tunnel domain"/>
    <property type="match status" value="1"/>
</dbReference>
<evidence type="ECO:0000256" key="7">
    <source>
        <dbReference type="SAM" id="Phobius"/>
    </source>
</evidence>
<dbReference type="CDD" id="cd14480">
    <property type="entry name" value="SPX_VTC2_like"/>
    <property type="match status" value="1"/>
</dbReference>
<dbReference type="InterPro" id="IPR004331">
    <property type="entry name" value="SPX_dom"/>
</dbReference>
<gene>
    <name evidence="9" type="ORF">FN846DRAFT_973641</name>
</gene>
<proteinExistence type="predicted"/>
<evidence type="ECO:0000256" key="3">
    <source>
        <dbReference type="ARBA" id="ARBA00022692"/>
    </source>
</evidence>
<dbReference type="InParanoid" id="A0A5J5EFM0"/>
<feature type="region of interest" description="Disordered" evidence="6">
    <location>
        <begin position="541"/>
        <end position="597"/>
    </location>
</feature>
<dbReference type="Pfam" id="PF02656">
    <property type="entry name" value="DUF202"/>
    <property type="match status" value="1"/>
</dbReference>
<evidence type="ECO:0000256" key="4">
    <source>
        <dbReference type="ARBA" id="ARBA00022989"/>
    </source>
</evidence>
<keyword evidence="4 7" id="KW-1133">Transmembrane helix</keyword>
<evidence type="ECO:0000256" key="6">
    <source>
        <dbReference type="SAM" id="MobiDB-lite"/>
    </source>
</evidence>
<feature type="transmembrane region" description="Helical" evidence="7">
    <location>
        <begin position="756"/>
        <end position="776"/>
    </location>
</feature>
<dbReference type="Proteomes" id="UP000326924">
    <property type="component" value="Unassembled WGS sequence"/>
</dbReference>
<evidence type="ECO:0000256" key="1">
    <source>
        <dbReference type="ARBA" id="ARBA00004128"/>
    </source>
</evidence>
<dbReference type="GO" id="GO:0000329">
    <property type="term" value="C:fungal-type vacuole membrane"/>
    <property type="evidence" value="ECO:0007669"/>
    <property type="project" value="TreeGrafter"/>
</dbReference>
<feature type="compositionally biased region" description="Basic and acidic residues" evidence="6">
    <location>
        <begin position="541"/>
        <end position="550"/>
    </location>
</feature>
<reference evidence="9 10" key="1">
    <citation type="submission" date="2019-09" db="EMBL/GenBank/DDBJ databases">
        <title>Draft genome of the ectomycorrhizal ascomycete Sphaerosporella brunnea.</title>
        <authorList>
            <consortium name="DOE Joint Genome Institute"/>
            <person name="Benucci G.M."/>
            <person name="Marozzi G."/>
            <person name="Antonielli L."/>
            <person name="Sanchez S."/>
            <person name="Marco P."/>
            <person name="Wang X."/>
            <person name="Falini L.B."/>
            <person name="Barry K."/>
            <person name="Haridas S."/>
            <person name="Lipzen A."/>
            <person name="Labutti K."/>
            <person name="Grigoriev I.V."/>
            <person name="Murat C."/>
            <person name="Martin F."/>
            <person name="Albertini E."/>
            <person name="Donnini D."/>
            <person name="Bonito G."/>
        </authorList>
    </citation>
    <scope>NUCLEOTIDE SEQUENCE [LARGE SCALE GENOMIC DNA]</scope>
    <source>
        <strain evidence="9 10">Sb_GMNB300</strain>
    </source>
</reference>
<dbReference type="PANTHER" id="PTHR46140">
    <property type="entry name" value="VACUOLAR TRANSPORTER CHAPERONE 1-RELATED"/>
    <property type="match status" value="1"/>
</dbReference>
<keyword evidence="3 7" id="KW-0812">Transmembrane</keyword>
<dbReference type="InterPro" id="IPR018966">
    <property type="entry name" value="VTC_domain"/>
</dbReference>
<dbReference type="Pfam" id="PF09359">
    <property type="entry name" value="VTC"/>
    <property type="match status" value="1"/>
</dbReference>
<dbReference type="InterPro" id="IPR003807">
    <property type="entry name" value="DUF202"/>
</dbReference>
<comment type="caution">
    <text evidence="9">The sequence shown here is derived from an EMBL/GenBank/DDBJ whole genome shotgun (WGS) entry which is preliminary data.</text>
</comment>
<keyword evidence="2" id="KW-0926">Vacuole</keyword>
<feature type="transmembrane region" description="Helical" evidence="7">
    <location>
        <begin position="688"/>
        <end position="706"/>
    </location>
</feature>
<protein>
    <submittedName>
        <fullName evidence="9">VTC domain-containing protein</fullName>
    </submittedName>
</protein>
<evidence type="ECO:0000256" key="5">
    <source>
        <dbReference type="ARBA" id="ARBA00023136"/>
    </source>
</evidence>
<evidence type="ECO:0000313" key="9">
    <source>
        <dbReference type="EMBL" id="KAA8894495.1"/>
    </source>
</evidence>
<dbReference type="InterPro" id="IPR051572">
    <property type="entry name" value="VTC_Complex_Subunit"/>
</dbReference>
<feature type="domain" description="SPX" evidence="8">
    <location>
        <begin position="1"/>
        <end position="159"/>
    </location>
</feature>
<evidence type="ECO:0000256" key="2">
    <source>
        <dbReference type="ARBA" id="ARBA00022554"/>
    </source>
</evidence>
<comment type="subcellular location">
    <subcellularLocation>
        <location evidence="1">Vacuole membrane</location>
        <topology evidence="1">Multi-pass membrane protein</topology>
    </subcellularLocation>
</comment>
<sequence>MRFGKTLLASIYPPWREHYIDYNKLKQLLREVSDSDDSEAHPSIEREEWTDADENRFVDELINVQLEKVHKFHREMNEQLKERTTRCEGRLESLVTGGGQIDEAERKKVLEETLKELDAIARDVNELERFSRINFTGFLKAAKKHDRRSRGAGDKGKGKGKQVAAPKVKPLLQVRLSHLEFNKEDYSPLLYRLSTMYDFVRRSLHEEQPEGVEPATTTSAHPVAGNKKYTSHKFWVHPDNIIEVKTFVLRRLPVLVYNPQPSTELSKSAAGQDPSLTSLYFDSPKFQLYTDKVLKTKDASSLRLRWYGKLSEANEIFMERKTIRSEADDSEGAVEERIALKKKYVNDFINGRYSMEKQVQKTKDRKSEEEGEKYEALVQSFQRFIQENDLQPALRASYTRTAFQIPGDDRVRVSLDTDLALIREDALDSERPCREPDNWHRRDIDDAKMDYPFSNLRTGEISRFPYALLEIKLRENELPKRTVEWVQELMASHLVHAAPRFSKFVHGVAVLFDDYVNSFPFWLGELEEDIRKDPRKAWDAEQERKKKQNEEELAVGSLRATARDFGGRGTPLGSYRATPTQGGHGAEAAPKGDTQTDTKMLAREGPEIEEIDDSEEETHAENVERSGSTLSGLRQLFPSFSSSRYGRAHSGRRDVILPAGVRKPERLLMYSGEVKVEAKVWLANQRTFIKWMHIVVLLASLSVALANAAGPENKTAKFIAYAYTGIAIFAGIWGWAMYMWRSTLIRQRSGKDFDSVFGPLVVCLALAVALVVNFILRYHAVTAGPREAAQSNETIGHDQELRRMLLGGEEL</sequence>
<organism evidence="9 10">
    <name type="scientific">Sphaerosporella brunnea</name>
    <dbReference type="NCBI Taxonomy" id="1250544"/>
    <lineage>
        <taxon>Eukaryota</taxon>
        <taxon>Fungi</taxon>
        <taxon>Dikarya</taxon>
        <taxon>Ascomycota</taxon>
        <taxon>Pezizomycotina</taxon>
        <taxon>Pezizomycetes</taxon>
        <taxon>Pezizales</taxon>
        <taxon>Pyronemataceae</taxon>
        <taxon>Sphaerosporella</taxon>
    </lineage>
</organism>
<dbReference type="PANTHER" id="PTHR46140:SF2">
    <property type="entry name" value="VACUOLAR TRANSPORTER CHAPERONE 3 COMPLEX SUBUNIT 3-RELATED"/>
    <property type="match status" value="1"/>
</dbReference>
<feature type="region of interest" description="Disordered" evidence="6">
    <location>
        <begin position="144"/>
        <end position="164"/>
    </location>
</feature>
<dbReference type="AlphaFoldDB" id="A0A5J5EFM0"/>
<keyword evidence="10" id="KW-1185">Reference proteome</keyword>
<feature type="transmembrane region" description="Helical" evidence="7">
    <location>
        <begin position="718"/>
        <end position="736"/>
    </location>
</feature>